<feature type="compositionally biased region" description="Basic and acidic residues" evidence="1">
    <location>
        <begin position="146"/>
        <end position="166"/>
    </location>
</feature>
<evidence type="ECO:0000313" key="3">
    <source>
        <dbReference type="Proteomes" id="UP000184330"/>
    </source>
</evidence>
<keyword evidence="3" id="KW-1185">Reference proteome</keyword>
<feature type="compositionally biased region" description="Acidic residues" evidence="1">
    <location>
        <begin position="167"/>
        <end position="181"/>
    </location>
</feature>
<proteinExistence type="predicted"/>
<reference evidence="2 3" key="1">
    <citation type="submission" date="2016-03" db="EMBL/GenBank/DDBJ databases">
        <authorList>
            <person name="Ploux O."/>
        </authorList>
    </citation>
    <scope>NUCLEOTIDE SEQUENCE [LARGE SCALE GENOMIC DNA]</scope>
    <source>
        <strain evidence="2 3">UAMH 11012</strain>
    </source>
</reference>
<evidence type="ECO:0000313" key="2">
    <source>
        <dbReference type="EMBL" id="CZR60411.1"/>
    </source>
</evidence>
<sequence>MASSVKTIVVVDYNTSTSTKSDGATTGVQLSEPTYSSNEPIHQTRTPPAPQDTLLILEMVYSRQLGASHCILTTGNIADTEWRIEVCNASCIASRDEISFSDFERIYTNEAMAENSERTEINFVDTVDDNGFPFMELYMNAGLTTGDEKTSLSKAEKDRLRERPEFELPDSSDENGSNPDD</sequence>
<dbReference type="Proteomes" id="UP000184330">
    <property type="component" value="Unassembled WGS sequence"/>
</dbReference>
<protein>
    <submittedName>
        <fullName evidence="2">Uncharacterized protein</fullName>
    </submittedName>
</protein>
<gene>
    <name evidence="2" type="ORF">PAC_10307</name>
</gene>
<organism evidence="2 3">
    <name type="scientific">Phialocephala subalpina</name>
    <dbReference type="NCBI Taxonomy" id="576137"/>
    <lineage>
        <taxon>Eukaryota</taxon>
        <taxon>Fungi</taxon>
        <taxon>Dikarya</taxon>
        <taxon>Ascomycota</taxon>
        <taxon>Pezizomycotina</taxon>
        <taxon>Leotiomycetes</taxon>
        <taxon>Helotiales</taxon>
        <taxon>Mollisiaceae</taxon>
        <taxon>Phialocephala</taxon>
        <taxon>Phialocephala fortinii species complex</taxon>
    </lineage>
</organism>
<name>A0A1L7X5X5_9HELO</name>
<evidence type="ECO:0000256" key="1">
    <source>
        <dbReference type="SAM" id="MobiDB-lite"/>
    </source>
</evidence>
<feature type="region of interest" description="Disordered" evidence="1">
    <location>
        <begin position="146"/>
        <end position="181"/>
    </location>
</feature>
<dbReference type="OrthoDB" id="3508442at2759"/>
<dbReference type="AlphaFoldDB" id="A0A1L7X5X5"/>
<accession>A0A1L7X5X5</accession>
<dbReference type="EMBL" id="FJOG01000016">
    <property type="protein sequence ID" value="CZR60411.1"/>
    <property type="molecule type" value="Genomic_DNA"/>
</dbReference>